<dbReference type="PANTHER" id="PTHR33408">
    <property type="entry name" value="TRANSPOSASE"/>
    <property type="match status" value="1"/>
</dbReference>
<accession>A0A1Q2KV39</accession>
<gene>
    <name evidence="4" type="ORF">B0X71_01825</name>
</gene>
<proteinExistence type="predicted"/>
<dbReference type="InterPro" id="IPR025668">
    <property type="entry name" value="Tnp_DDE_dom"/>
</dbReference>
<dbReference type="Pfam" id="PF13751">
    <property type="entry name" value="DDE_Tnp_1_6"/>
    <property type="match status" value="1"/>
</dbReference>
<evidence type="ECO:0000313" key="4">
    <source>
        <dbReference type="EMBL" id="AQQ51984.1"/>
    </source>
</evidence>
<dbReference type="InterPro" id="IPR008490">
    <property type="entry name" value="Transposase_InsH_N"/>
</dbReference>
<evidence type="ECO:0000313" key="5">
    <source>
        <dbReference type="Proteomes" id="UP000188184"/>
    </source>
</evidence>
<dbReference type="NCBIfam" id="NF033551">
    <property type="entry name" value="transpos_IS1182"/>
    <property type="match status" value="1"/>
</dbReference>
<evidence type="ECO:0008006" key="6">
    <source>
        <dbReference type="Google" id="ProtNLM"/>
    </source>
</evidence>
<evidence type="ECO:0000259" key="2">
    <source>
        <dbReference type="Pfam" id="PF05598"/>
    </source>
</evidence>
<organism evidence="4 5">
    <name type="scientific">Planococcus lenghuensis</name>
    <dbReference type="NCBI Taxonomy" id="2213202"/>
    <lineage>
        <taxon>Bacteria</taxon>
        <taxon>Bacillati</taxon>
        <taxon>Bacillota</taxon>
        <taxon>Bacilli</taxon>
        <taxon>Bacillales</taxon>
        <taxon>Caryophanaceae</taxon>
        <taxon>Planococcus</taxon>
    </lineage>
</organism>
<dbReference type="PANTHER" id="PTHR33408:SF2">
    <property type="entry name" value="TRANSPOSASE DDE DOMAIN-CONTAINING PROTEIN"/>
    <property type="match status" value="1"/>
</dbReference>
<dbReference type="EMBL" id="CP019640">
    <property type="protein sequence ID" value="AQQ51984.1"/>
    <property type="molecule type" value="Genomic_DNA"/>
</dbReference>
<reference evidence="4 5" key="1">
    <citation type="submission" date="2017-02" db="EMBL/GenBank/DDBJ databases">
        <title>The complete genomic sequence of a novel cold adapted crude oil-degrading bacterium Planococcus qaidamina Y42.</title>
        <authorList>
            <person name="Yang R."/>
        </authorList>
    </citation>
    <scope>NUCLEOTIDE SEQUENCE [LARGE SCALE GENOMIC DNA]</scope>
    <source>
        <strain evidence="4 5">Y42</strain>
    </source>
</reference>
<name>A0A1Q2KV39_9BACL</name>
<dbReference type="KEGG" id="pmar:B0X71_01825"/>
<dbReference type="InterPro" id="IPR047629">
    <property type="entry name" value="IS1182_transpos"/>
</dbReference>
<feature type="coiled-coil region" evidence="1">
    <location>
        <begin position="232"/>
        <end position="259"/>
    </location>
</feature>
<dbReference type="Pfam" id="PF05598">
    <property type="entry name" value="DUF772"/>
    <property type="match status" value="1"/>
</dbReference>
<keyword evidence="5" id="KW-1185">Reference proteome</keyword>
<keyword evidence="1" id="KW-0175">Coiled coil</keyword>
<dbReference type="AlphaFoldDB" id="A0A1Q2KV39"/>
<evidence type="ECO:0000259" key="3">
    <source>
        <dbReference type="Pfam" id="PF13751"/>
    </source>
</evidence>
<protein>
    <recommendedName>
        <fullName evidence="6">Transposase</fullName>
    </recommendedName>
</protein>
<feature type="domain" description="Transposase DDE" evidence="3">
    <location>
        <begin position="434"/>
        <end position="558"/>
    </location>
</feature>
<dbReference type="OrthoDB" id="2444208at2"/>
<dbReference type="Proteomes" id="UP000188184">
    <property type="component" value="Chromosome"/>
</dbReference>
<sequence length="650" mass="74677">MRNPTIASTDYTMQPPLPSGELLEHETAVSTQGRRPAPAFKPYDPTQALSIPDIGALIPDHHVARVVDQLVEAFPDEVLTACYPGGGRPPFHPKLMLKVILYAYSQKVYSCRGIATMLHEDLPAIWLAAMQKPDFRTINHFRSVRMGAVIDQLFEFTVLELHRQGFVEFENYFLDGTKMEADANKYSFVFRKAVTGREAKLKIRIQETLQEIQEIAKAEGLELGQLAEEPAAAELASIANQLEDQMDILTDLIAEEEIVENRKGLRKRHSLLKKKVKLIRENFIPRQETYAEQLAVCGERNSFSKTDPDATFMRMKEDHMKNGQLKPGYNIQMATENQFVLFYTIHQRPGDARCLIPHLEELQASALPMPKTIVADAGYGSEENYLYLIGDEKEPLAGFLIPYGTYLKEQTKKFKNNEWNAKNWTYEEADDRFICPNGRRVVFKKYQEKKNASGFVQSYRIYECEDCTGCPLKESCTKAKGNRQVHWNPVYEELKMKAKEALECEDRKLVYARRKIEVETGFGDIKGNLAFRRFHLRGLQKVHIEFGLIAMAHNFRKVAGFLRSLSEKANFKKTGREQPIGYSLPVFNLGGLFGQPLFVFSDLAVQTANDRVIEFLVVHRFNNSDDRHDKAHRCKHDQQWNAYQEKRKYE</sequence>
<feature type="domain" description="Transposase InsH N-terminal" evidence="2">
    <location>
        <begin position="54"/>
        <end position="143"/>
    </location>
</feature>
<evidence type="ECO:0000256" key="1">
    <source>
        <dbReference type="SAM" id="Coils"/>
    </source>
</evidence>